<sequence>MDTSSRHWSPASPSPVPHSSEPRPGSLEVTGMGLQPCGPQSADDYGVVSLARLQPVRERQTRIKYVIGLPELDEVFRHRIHLEVLPLVDLH</sequence>
<dbReference type="EMBL" id="NMUH01005249">
    <property type="protein sequence ID" value="MQM12262.1"/>
    <property type="molecule type" value="Genomic_DNA"/>
</dbReference>
<dbReference type="Proteomes" id="UP000652761">
    <property type="component" value="Unassembled WGS sequence"/>
</dbReference>
<feature type="region of interest" description="Disordered" evidence="1">
    <location>
        <begin position="1"/>
        <end position="41"/>
    </location>
</feature>
<gene>
    <name evidence="2" type="ORF">Taro_045178</name>
</gene>
<reference evidence="2" key="1">
    <citation type="submission" date="2017-07" db="EMBL/GenBank/DDBJ databases">
        <title>Taro Niue Genome Assembly and Annotation.</title>
        <authorList>
            <person name="Atibalentja N."/>
            <person name="Keating K."/>
            <person name="Fields C.J."/>
        </authorList>
    </citation>
    <scope>NUCLEOTIDE SEQUENCE</scope>
    <source>
        <strain evidence="2">Niue_2</strain>
        <tissue evidence="2">Leaf</tissue>
    </source>
</reference>
<evidence type="ECO:0000313" key="2">
    <source>
        <dbReference type="EMBL" id="MQM12262.1"/>
    </source>
</evidence>
<protein>
    <submittedName>
        <fullName evidence="2">Uncharacterized protein</fullName>
    </submittedName>
</protein>
<organism evidence="2 3">
    <name type="scientific">Colocasia esculenta</name>
    <name type="common">Wild taro</name>
    <name type="synonym">Arum esculentum</name>
    <dbReference type="NCBI Taxonomy" id="4460"/>
    <lineage>
        <taxon>Eukaryota</taxon>
        <taxon>Viridiplantae</taxon>
        <taxon>Streptophyta</taxon>
        <taxon>Embryophyta</taxon>
        <taxon>Tracheophyta</taxon>
        <taxon>Spermatophyta</taxon>
        <taxon>Magnoliopsida</taxon>
        <taxon>Liliopsida</taxon>
        <taxon>Araceae</taxon>
        <taxon>Aroideae</taxon>
        <taxon>Colocasieae</taxon>
        <taxon>Colocasia</taxon>
    </lineage>
</organism>
<dbReference type="AlphaFoldDB" id="A0A843WNS5"/>
<accession>A0A843WNS5</accession>
<evidence type="ECO:0000313" key="3">
    <source>
        <dbReference type="Proteomes" id="UP000652761"/>
    </source>
</evidence>
<evidence type="ECO:0000256" key="1">
    <source>
        <dbReference type="SAM" id="MobiDB-lite"/>
    </source>
</evidence>
<keyword evidence="3" id="KW-1185">Reference proteome</keyword>
<proteinExistence type="predicted"/>
<comment type="caution">
    <text evidence="2">The sequence shown here is derived from an EMBL/GenBank/DDBJ whole genome shotgun (WGS) entry which is preliminary data.</text>
</comment>
<name>A0A843WNS5_COLES</name>